<evidence type="ECO:0000313" key="4">
    <source>
        <dbReference type="Proteomes" id="UP000184088"/>
    </source>
</evidence>
<dbReference type="EMBL" id="FQVH01000021">
    <property type="protein sequence ID" value="SHF41196.1"/>
    <property type="molecule type" value="Genomic_DNA"/>
</dbReference>
<sequence>MYRMKIVHIVRTSRGGMLSHVKILLSWLVENGHDVSLIGDFDNDTRNWFQRKGIKVYDIVFNNDSNIFSLLGSAAKIASILKKERPELVHMHGYIASIVGRLACIVNRLQPTVVTIHNYMPDNHVVKKFFVVMEKVLSRWTSVYIAVADALKAYVINQVGIHESKILTIYNGIPYREYEAGVYGQSVPKYVKRVISIARLIPQKGVEYFIRVADDILNMRDNVEFLILGDGPQRDHLESLIKELNRADRIKLLGHRDDVNALLDSSDVFVLPSFSEGMPVSIIEAMRAGKPIVATDVGGIPEEVTDGVNGLLVKPGDAEGLKRAILRFLDDPQYARRCGEKGFELYCNKFSAEKMCLKTQDVYMQLKKANKHKGVKNILCI</sequence>
<evidence type="ECO:0000259" key="1">
    <source>
        <dbReference type="Pfam" id="PF00534"/>
    </source>
</evidence>
<organism evidence="3 4">
    <name type="scientific">Caldanaerobius fijiensis DSM 17918</name>
    <dbReference type="NCBI Taxonomy" id="1121256"/>
    <lineage>
        <taxon>Bacteria</taxon>
        <taxon>Bacillati</taxon>
        <taxon>Bacillota</taxon>
        <taxon>Clostridia</taxon>
        <taxon>Thermoanaerobacterales</taxon>
        <taxon>Thermoanaerobacteraceae</taxon>
        <taxon>Caldanaerobius</taxon>
    </lineage>
</organism>
<dbReference type="AlphaFoldDB" id="A0A1M5BFG6"/>
<dbReference type="InterPro" id="IPR001296">
    <property type="entry name" value="Glyco_trans_1"/>
</dbReference>
<dbReference type="Gene3D" id="3.40.50.2000">
    <property type="entry name" value="Glycogen Phosphorylase B"/>
    <property type="match status" value="2"/>
</dbReference>
<feature type="domain" description="Glycosyl transferase family 1" evidence="1">
    <location>
        <begin position="192"/>
        <end position="342"/>
    </location>
</feature>
<dbReference type="PANTHER" id="PTHR12526:SF638">
    <property type="entry name" value="SPORE COAT PROTEIN SA"/>
    <property type="match status" value="1"/>
</dbReference>
<evidence type="ECO:0000313" key="3">
    <source>
        <dbReference type="EMBL" id="SHF41196.1"/>
    </source>
</evidence>
<dbReference type="Proteomes" id="UP000184088">
    <property type="component" value="Unassembled WGS sequence"/>
</dbReference>
<dbReference type="GO" id="GO:0016757">
    <property type="term" value="F:glycosyltransferase activity"/>
    <property type="evidence" value="ECO:0007669"/>
    <property type="project" value="InterPro"/>
</dbReference>
<protein>
    <submittedName>
        <fullName evidence="3">Glycosyltransferase involved in cell wall bisynthesis</fullName>
    </submittedName>
</protein>
<dbReference type="InterPro" id="IPR028098">
    <property type="entry name" value="Glyco_trans_4-like_N"/>
</dbReference>
<dbReference type="CDD" id="cd03808">
    <property type="entry name" value="GT4_CapM-like"/>
    <property type="match status" value="1"/>
</dbReference>
<feature type="domain" description="Glycosyltransferase subfamily 4-like N-terminal" evidence="2">
    <location>
        <begin position="15"/>
        <end position="174"/>
    </location>
</feature>
<dbReference type="Pfam" id="PF00534">
    <property type="entry name" value="Glycos_transf_1"/>
    <property type="match status" value="1"/>
</dbReference>
<dbReference type="PANTHER" id="PTHR12526">
    <property type="entry name" value="GLYCOSYLTRANSFERASE"/>
    <property type="match status" value="1"/>
</dbReference>
<dbReference type="STRING" id="1121256.SAMN02746089_01870"/>
<accession>A0A1M5BFG6</accession>
<keyword evidence="4" id="KW-1185">Reference proteome</keyword>
<gene>
    <name evidence="3" type="ORF">SAMN02746089_01870</name>
</gene>
<proteinExistence type="predicted"/>
<dbReference type="SUPFAM" id="SSF53756">
    <property type="entry name" value="UDP-Glycosyltransferase/glycogen phosphorylase"/>
    <property type="match status" value="1"/>
</dbReference>
<evidence type="ECO:0000259" key="2">
    <source>
        <dbReference type="Pfam" id="PF13439"/>
    </source>
</evidence>
<reference evidence="3 4" key="1">
    <citation type="submission" date="2016-11" db="EMBL/GenBank/DDBJ databases">
        <authorList>
            <person name="Jaros S."/>
            <person name="Januszkiewicz K."/>
            <person name="Wedrychowicz H."/>
        </authorList>
    </citation>
    <scope>NUCLEOTIDE SEQUENCE [LARGE SCALE GENOMIC DNA]</scope>
    <source>
        <strain evidence="3 4">DSM 17918</strain>
    </source>
</reference>
<keyword evidence="3" id="KW-0808">Transferase</keyword>
<name>A0A1M5BFG6_9THEO</name>
<dbReference type="Pfam" id="PF13439">
    <property type="entry name" value="Glyco_transf_4"/>
    <property type="match status" value="1"/>
</dbReference>